<keyword evidence="10" id="KW-0961">Cell wall biogenesis/degradation</keyword>
<evidence type="ECO:0000256" key="4">
    <source>
        <dbReference type="ARBA" id="ARBA00012780"/>
    </source>
</evidence>
<dbReference type="EMBL" id="BTGB01000003">
    <property type="protein sequence ID" value="GMM46195.1"/>
    <property type="molecule type" value="Genomic_DNA"/>
</dbReference>
<comment type="catalytic activity">
    <reaction evidence="1">
        <text>Hydrolysis of (1-&gt;3)-beta-D-glucosidic linkages in (1-&gt;3)-beta-D-glucans.</text>
        <dbReference type="EC" id="3.2.1.39"/>
    </reaction>
</comment>
<evidence type="ECO:0000313" key="17">
    <source>
        <dbReference type="EMBL" id="GMM46195.1"/>
    </source>
</evidence>
<evidence type="ECO:0000256" key="3">
    <source>
        <dbReference type="ARBA" id="ARBA00008773"/>
    </source>
</evidence>
<dbReference type="GO" id="GO:0009277">
    <property type="term" value="C:fungal-type cell wall"/>
    <property type="evidence" value="ECO:0007669"/>
    <property type="project" value="TreeGrafter"/>
</dbReference>
<keyword evidence="9" id="KW-0119">Carbohydrate metabolism</keyword>
<dbReference type="GO" id="GO:0042973">
    <property type="term" value="F:glucan endo-1,3-beta-D-glucosidase activity"/>
    <property type="evidence" value="ECO:0007669"/>
    <property type="project" value="UniProtKB-EC"/>
</dbReference>
<dbReference type="GO" id="GO:0005886">
    <property type="term" value="C:plasma membrane"/>
    <property type="evidence" value="ECO:0007669"/>
    <property type="project" value="UniProtKB-SubCell"/>
</dbReference>
<accession>A0AAV5R428</accession>
<comment type="similarity">
    <text evidence="3">Belongs to the glycosyl hydrolase 17 family.</text>
</comment>
<protein>
    <recommendedName>
        <fullName evidence="4">glucan endo-1,3-beta-D-glucosidase</fullName>
        <ecNumber evidence="4">3.2.1.39</ecNumber>
    </recommendedName>
    <alternativeName>
        <fullName evidence="14">Endo-1,3-beta-glucanase btgC</fullName>
    </alternativeName>
    <alternativeName>
        <fullName evidence="13">Laminarinase btgC</fullName>
    </alternativeName>
</protein>
<name>A0AAV5R428_PICKL</name>
<evidence type="ECO:0000256" key="2">
    <source>
        <dbReference type="ARBA" id="ARBA00004401"/>
    </source>
</evidence>
<keyword evidence="7 16" id="KW-0472">Membrane</keyword>
<dbReference type="AlphaFoldDB" id="A0AAV5R428"/>
<keyword evidence="16" id="KW-0812">Transmembrane</keyword>
<feature type="region of interest" description="Disordered" evidence="15">
    <location>
        <begin position="291"/>
        <end position="321"/>
    </location>
</feature>
<evidence type="ECO:0000256" key="7">
    <source>
        <dbReference type="ARBA" id="ARBA00023136"/>
    </source>
</evidence>
<evidence type="ECO:0000256" key="9">
    <source>
        <dbReference type="ARBA" id="ARBA00023277"/>
    </source>
</evidence>
<evidence type="ECO:0000256" key="16">
    <source>
        <dbReference type="SAM" id="Phobius"/>
    </source>
</evidence>
<dbReference type="InterPro" id="IPR050732">
    <property type="entry name" value="Beta-glucan_modifiers"/>
</dbReference>
<dbReference type="GO" id="GO:0071555">
    <property type="term" value="P:cell wall organization"/>
    <property type="evidence" value="ECO:0007669"/>
    <property type="project" value="UniProtKB-KW"/>
</dbReference>
<dbReference type="GO" id="GO:0009986">
    <property type="term" value="C:cell surface"/>
    <property type="evidence" value="ECO:0007669"/>
    <property type="project" value="TreeGrafter"/>
</dbReference>
<evidence type="ECO:0000256" key="5">
    <source>
        <dbReference type="ARBA" id="ARBA00022475"/>
    </source>
</evidence>
<dbReference type="Gene3D" id="3.20.20.80">
    <property type="entry name" value="Glycosidases"/>
    <property type="match status" value="2"/>
</dbReference>
<evidence type="ECO:0000256" key="6">
    <source>
        <dbReference type="ARBA" id="ARBA00022801"/>
    </source>
</evidence>
<keyword evidence="8" id="KW-0325">Glycoprotein</keyword>
<evidence type="ECO:0000256" key="13">
    <source>
        <dbReference type="ARBA" id="ARBA00042373"/>
    </source>
</evidence>
<keyword evidence="6" id="KW-0378">Hydrolase</keyword>
<reference evidence="17 18" key="1">
    <citation type="journal article" date="2023" name="Elife">
        <title>Identification of key yeast species and microbe-microbe interactions impacting larval growth of Drosophila in the wild.</title>
        <authorList>
            <person name="Mure A."/>
            <person name="Sugiura Y."/>
            <person name="Maeda R."/>
            <person name="Honda K."/>
            <person name="Sakurai N."/>
            <person name="Takahashi Y."/>
            <person name="Watada M."/>
            <person name="Katoh T."/>
            <person name="Gotoh A."/>
            <person name="Gotoh Y."/>
            <person name="Taniguchi I."/>
            <person name="Nakamura K."/>
            <person name="Hayashi T."/>
            <person name="Katayama T."/>
            <person name="Uemura T."/>
            <person name="Hattori Y."/>
        </authorList>
    </citation>
    <scope>NUCLEOTIDE SEQUENCE [LARGE SCALE GENOMIC DNA]</scope>
    <source>
        <strain evidence="17 18">PK-24</strain>
    </source>
</reference>
<comment type="subcellular location">
    <subcellularLocation>
        <location evidence="2">Cell membrane</location>
        <topology evidence="2">Single-pass type II membrane protein</topology>
    </subcellularLocation>
</comment>
<feature type="transmembrane region" description="Helical" evidence="16">
    <location>
        <begin position="346"/>
        <end position="369"/>
    </location>
</feature>
<keyword evidence="11" id="KW-0624">Polysaccharide degradation</keyword>
<evidence type="ECO:0000256" key="10">
    <source>
        <dbReference type="ARBA" id="ARBA00023316"/>
    </source>
</evidence>
<dbReference type="PANTHER" id="PTHR16631:SF17">
    <property type="entry name" value="GLUCAN ENDO-1,3-BETA-GLUCOSIDASE BTGC"/>
    <property type="match status" value="1"/>
</dbReference>
<comment type="caution">
    <text evidence="17">The sequence shown here is derived from an EMBL/GenBank/DDBJ whole genome shotgun (WGS) entry which is preliminary data.</text>
</comment>
<dbReference type="GO" id="GO:0000272">
    <property type="term" value="P:polysaccharide catabolic process"/>
    <property type="evidence" value="ECO:0007669"/>
    <property type="project" value="UniProtKB-KW"/>
</dbReference>
<dbReference type="GO" id="GO:0005576">
    <property type="term" value="C:extracellular region"/>
    <property type="evidence" value="ECO:0007669"/>
    <property type="project" value="TreeGrafter"/>
</dbReference>
<gene>
    <name evidence="17" type="ORF">DAPK24_027700</name>
</gene>
<keyword evidence="18" id="KW-1185">Reference proteome</keyword>
<evidence type="ECO:0000256" key="11">
    <source>
        <dbReference type="ARBA" id="ARBA00023326"/>
    </source>
</evidence>
<evidence type="ECO:0000256" key="1">
    <source>
        <dbReference type="ARBA" id="ARBA00000382"/>
    </source>
</evidence>
<evidence type="ECO:0000256" key="8">
    <source>
        <dbReference type="ARBA" id="ARBA00023180"/>
    </source>
</evidence>
<dbReference type="SUPFAM" id="SSF51445">
    <property type="entry name" value="(Trans)glycosidases"/>
    <property type="match status" value="1"/>
</dbReference>
<dbReference type="InterPro" id="IPR017853">
    <property type="entry name" value="GH"/>
</dbReference>
<comment type="function">
    <text evidence="12">Glucanases play a role in cell expansion during growth, in cell-cell fusion during mating, and in spore release during sporulation. This enzyme may be involved in beta-glucan degradation. Active on laminarin and lichenan.</text>
</comment>
<organism evidence="17 18">
    <name type="scientific">Pichia kluyveri</name>
    <name type="common">Yeast</name>
    <dbReference type="NCBI Taxonomy" id="36015"/>
    <lineage>
        <taxon>Eukaryota</taxon>
        <taxon>Fungi</taxon>
        <taxon>Dikarya</taxon>
        <taxon>Ascomycota</taxon>
        <taxon>Saccharomycotina</taxon>
        <taxon>Pichiomycetes</taxon>
        <taxon>Pichiales</taxon>
        <taxon>Pichiaceae</taxon>
        <taxon>Pichia</taxon>
    </lineage>
</organism>
<evidence type="ECO:0000256" key="15">
    <source>
        <dbReference type="SAM" id="MobiDB-lite"/>
    </source>
</evidence>
<evidence type="ECO:0000256" key="12">
    <source>
        <dbReference type="ARBA" id="ARBA00037649"/>
    </source>
</evidence>
<dbReference type="Proteomes" id="UP001378960">
    <property type="component" value="Unassembled WGS sequence"/>
</dbReference>
<evidence type="ECO:0000313" key="18">
    <source>
        <dbReference type="Proteomes" id="UP001378960"/>
    </source>
</evidence>
<keyword evidence="16" id="KW-1133">Transmembrane helix</keyword>
<sequence>MSKNIPSLNEKVGSVRNLISNFEKSHDDDDGEKKDIVVEGDSRGIVKEHQHQKIENPYIVTEDSNIVTNLQKNEVVEHNVDTDAELPLLNIEEGFLERQKAQENVDSGSSDQIANILDDYEDSIKNAEKASDDINFVDFDPIGKKQSFKGVIGESARLIPEIASLNDVSSSFYEDSIKTTKKGELAEANQKSVSNEDSSEWGDGGSLIKNFGYQSNSAESNLSNDDNKTLKLEPHIFMENELLADNILGEQTSQHTQEWKYGDIDGLTRLSGKSIDLERAGSLRNPFTDQDNVIVEDSSPPGSKDDGVHRRPSRTRSVSFKEQPQEIYFQEKDSSDGKVDFNPWKYVCYGLLAATLFIYVITLTFNMFFTNSKNVIILAEKDIMEYFEKSSNQTRKLLVLQLSEKYNILGESKKQMKEENGDRQKITYSPRENDSDIKSVVNNFENINPKYQNDVEVKTMMTEDNLKFMFSGVSYAPENVIEPQCGAKLRDVILDIARLSKITGTVKTYGTQCNQADLILQAIDDLKVNMTLALGVWIGNDENTNQQQIADMRSALSKYPREYFHSIFIGNEVIYRNDRTIEQLLSYVKETKEYLKSLNITNLPVGTSEIGSKITSIMFDDCDFVGANIHPFFGGVDAQFGTRWALDYYYSQLVPLKPANKPNSKLIISEIGWPYQGGEFIRSIAGSWEYQQFLNDWLCTTPAEILNDAFFFEAFNEPWKKIWWDSNRTWETEWGFFDSNRSMKKHVYMPDCSKYGNPSAVDFEYIEDVEDPYADGKNED</sequence>
<proteinExistence type="inferred from homology"/>
<dbReference type="EC" id="3.2.1.39" evidence="4"/>
<evidence type="ECO:0000256" key="14">
    <source>
        <dbReference type="ARBA" id="ARBA00043078"/>
    </source>
</evidence>
<keyword evidence="5" id="KW-1003">Cell membrane</keyword>
<dbReference type="PANTHER" id="PTHR16631">
    <property type="entry name" value="GLUCAN 1,3-BETA-GLUCOSIDASE"/>
    <property type="match status" value="1"/>
</dbReference>